<sequence length="71" mass="7992">MKGIVTPVAQDVVIEQVKEKFNCTVLKCEGRPVLEYGTEAELVQIGEYVRSEFDKELLDVFFAAIESVNPE</sequence>
<proteinExistence type="predicted"/>
<gene>
    <name evidence="1" type="ORF">M5X09_08245</name>
</gene>
<keyword evidence="2" id="KW-1185">Reference proteome</keyword>
<comment type="caution">
    <text evidence="1">The sequence shown here is derived from an EMBL/GenBank/DDBJ whole genome shotgun (WGS) entry which is preliminary data.</text>
</comment>
<dbReference type="RefSeq" id="WP_268601099.1">
    <property type="nucleotide sequence ID" value="NZ_JAMDLV010000006.1"/>
</dbReference>
<accession>A0ABT4DQM9</accession>
<dbReference type="Proteomes" id="UP001207626">
    <property type="component" value="Unassembled WGS sequence"/>
</dbReference>
<protein>
    <submittedName>
        <fullName evidence="1">Uncharacterized protein</fullName>
    </submittedName>
</protein>
<dbReference type="EMBL" id="JAMDLW010000009">
    <property type="protein sequence ID" value="MCY9519672.1"/>
    <property type="molecule type" value="Genomic_DNA"/>
</dbReference>
<name>A0ABT4DQM9_9BACL</name>
<organism evidence="1 2">
    <name type="scientific">Paenibacillus apiarius</name>
    <dbReference type="NCBI Taxonomy" id="46240"/>
    <lineage>
        <taxon>Bacteria</taxon>
        <taxon>Bacillati</taxon>
        <taxon>Bacillota</taxon>
        <taxon>Bacilli</taxon>
        <taxon>Bacillales</taxon>
        <taxon>Paenibacillaceae</taxon>
        <taxon>Paenibacillus</taxon>
    </lineage>
</organism>
<evidence type="ECO:0000313" key="1">
    <source>
        <dbReference type="EMBL" id="MCY9519672.1"/>
    </source>
</evidence>
<reference evidence="1 2" key="1">
    <citation type="submission" date="2022-05" db="EMBL/GenBank/DDBJ databases">
        <title>Genome Sequencing of Bee-Associated Microbes.</title>
        <authorList>
            <person name="Dunlap C."/>
        </authorList>
    </citation>
    <scope>NUCLEOTIDE SEQUENCE [LARGE SCALE GENOMIC DNA]</scope>
    <source>
        <strain evidence="1 2">NRRL NRS-1438</strain>
    </source>
</reference>
<evidence type="ECO:0000313" key="2">
    <source>
        <dbReference type="Proteomes" id="UP001207626"/>
    </source>
</evidence>